<dbReference type="KEGG" id="mcad:Pan265_20630"/>
<organism evidence="1 2">
    <name type="scientific">Mucisphaera calidilacus</name>
    <dbReference type="NCBI Taxonomy" id="2527982"/>
    <lineage>
        <taxon>Bacteria</taxon>
        <taxon>Pseudomonadati</taxon>
        <taxon>Planctomycetota</taxon>
        <taxon>Phycisphaerae</taxon>
        <taxon>Phycisphaerales</taxon>
        <taxon>Phycisphaeraceae</taxon>
        <taxon>Mucisphaera</taxon>
    </lineage>
</organism>
<keyword evidence="2" id="KW-1185">Reference proteome</keyword>
<gene>
    <name evidence="1" type="ORF">Pan265_20630</name>
</gene>
<proteinExistence type="predicted"/>
<dbReference type="NCBIfam" id="TIGR04138">
    <property type="entry name" value="Plancto_Ver_chp"/>
    <property type="match status" value="1"/>
</dbReference>
<dbReference type="InterPro" id="IPR026406">
    <property type="entry name" value="Ver/Plancto_CHP"/>
</dbReference>
<evidence type="ECO:0000313" key="1">
    <source>
        <dbReference type="EMBL" id="QDU72200.1"/>
    </source>
</evidence>
<protein>
    <submittedName>
        <fullName evidence="1">Uncharacterized protein</fullName>
    </submittedName>
</protein>
<reference evidence="1 2" key="1">
    <citation type="submission" date="2019-02" db="EMBL/GenBank/DDBJ databases">
        <title>Deep-cultivation of Planctomycetes and their phenomic and genomic characterization uncovers novel biology.</title>
        <authorList>
            <person name="Wiegand S."/>
            <person name="Jogler M."/>
            <person name="Boedeker C."/>
            <person name="Pinto D."/>
            <person name="Vollmers J."/>
            <person name="Rivas-Marin E."/>
            <person name="Kohn T."/>
            <person name="Peeters S.H."/>
            <person name="Heuer A."/>
            <person name="Rast P."/>
            <person name="Oberbeckmann S."/>
            <person name="Bunk B."/>
            <person name="Jeske O."/>
            <person name="Meyerdierks A."/>
            <person name="Storesund J.E."/>
            <person name="Kallscheuer N."/>
            <person name="Luecker S."/>
            <person name="Lage O.M."/>
            <person name="Pohl T."/>
            <person name="Merkel B.J."/>
            <person name="Hornburger P."/>
            <person name="Mueller R.-W."/>
            <person name="Bruemmer F."/>
            <person name="Labrenz M."/>
            <person name="Spormann A.M."/>
            <person name="Op den Camp H."/>
            <person name="Overmann J."/>
            <person name="Amann R."/>
            <person name="Jetten M.S.M."/>
            <person name="Mascher T."/>
            <person name="Medema M.H."/>
            <person name="Devos D.P."/>
            <person name="Kaster A.-K."/>
            <person name="Ovreas L."/>
            <person name="Rohde M."/>
            <person name="Galperin M.Y."/>
            <person name="Jogler C."/>
        </authorList>
    </citation>
    <scope>NUCLEOTIDE SEQUENCE [LARGE SCALE GENOMIC DNA]</scope>
    <source>
        <strain evidence="1 2">Pan265</strain>
    </source>
</reference>
<sequence length="131" mass="15016">MDLVSVARDSRYSLDAFIFVQRGLDYTVRKHHGEARDDEQTIDPTLSTRHVSGEQLCHGLRDFALREYGLMARTVLRQWGITCTEDFGHIVFEMVSSGNMHKTEEDSIRDFTDVYHFADAFAPQLELSSTV</sequence>
<dbReference type="Proteomes" id="UP000320386">
    <property type="component" value="Chromosome"/>
</dbReference>
<accession>A0A518BZ01</accession>
<name>A0A518BZ01_9BACT</name>
<dbReference type="EMBL" id="CP036280">
    <property type="protein sequence ID" value="QDU72200.1"/>
    <property type="molecule type" value="Genomic_DNA"/>
</dbReference>
<evidence type="ECO:0000313" key="2">
    <source>
        <dbReference type="Proteomes" id="UP000320386"/>
    </source>
</evidence>
<dbReference type="AlphaFoldDB" id="A0A518BZ01"/>